<feature type="domain" description="Cadherin" evidence="15">
    <location>
        <begin position="373"/>
        <end position="476"/>
    </location>
</feature>
<dbReference type="Pfam" id="PF00028">
    <property type="entry name" value="Cadherin"/>
    <property type="match status" value="6"/>
</dbReference>
<evidence type="ECO:0000256" key="14">
    <source>
        <dbReference type="SAM" id="SignalP"/>
    </source>
</evidence>
<gene>
    <name evidence="16" type="primary">106054677</name>
</gene>
<feature type="compositionally biased region" description="Low complexity" evidence="12">
    <location>
        <begin position="976"/>
        <end position="987"/>
    </location>
</feature>
<keyword evidence="5" id="KW-0677">Repeat</keyword>
<proteinExistence type="predicted"/>
<feature type="transmembrane region" description="Helical" evidence="13">
    <location>
        <begin position="802"/>
        <end position="826"/>
    </location>
</feature>
<feature type="region of interest" description="Disordered" evidence="12">
    <location>
        <begin position="970"/>
        <end position="1089"/>
    </location>
</feature>
<accession>A0A2C9JDZ7</accession>
<dbReference type="InterPro" id="IPR015919">
    <property type="entry name" value="Cadherin-like_sf"/>
</dbReference>
<keyword evidence="10" id="KW-0325">Glycoprotein</keyword>
<dbReference type="FunFam" id="2.60.40.60:FF:000134">
    <property type="entry name" value="protocadherin Fat 4"/>
    <property type="match status" value="1"/>
</dbReference>
<dbReference type="GO" id="GO:0005509">
    <property type="term" value="F:calcium ion binding"/>
    <property type="evidence" value="ECO:0007669"/>
    <property type="project" value="UniProtKB-UniRule"/>
</dbReference>
<feature type="compositionally biased region" description="Polar residues" evidence="12">
    <location>
        <begin position="915"/>
        <end position="939"/>
    </location>
</feature>
<dbReference type="KEGG" id="bgt:106054677"/>
<dbReference type="Gene3D" id="2.60.40.60">
    <property type="entry name" value="Cadherins"/>
    <property type="match status" value="7"/>
</dbReference>
<keyword evidence="6 11" id="KW-0106">Calcium</keyword>
<feature type="compositionally biased region" description="Basic and acidic residues" evidence="12">
    <location>
        <begin position="1157"/>
        <end position="1166"/>
    </location>
</feature>
<dbReference type="SUPFAM" id="SSF49313">
    <property type="entry name" value="Cadherin-like"/>
    <property type="match status" value="6"/>
</dbReference>
<dbReference type="PROSITE" id="PS50268">
    <property type="entry name" value="CADHERIN_2"/>
    <property type="match status" value="7"/>
</dbReference>
<comment type="subcellular location">
    <subcellularLocation>
        <location evidence="1">Cell membrane</location>
        <topology evidence="1">Single-pass type I membrane protein</topology>
    </subcellularLocation>
</comment>
<evidence type="ECO:0000256" key="2">
    <source>
        <dbReference type="ARBA" id="ARBA00022475"/>
    </source>
</evidence>
<feature type="signal peptide" evidence="14">
    <location>
        <begin position="1"/>
        <end position="36"/>
    </location>
</feature>
<dbReference type="FunFam" id="2.60.40.60:FF:000007">
    <property type="entry name" value="Protocadherin alpha 2"/>
    <property type="match status" value="1"/>
</dbReference>
<dbReference type="FunFam" id="2.60.40.60:FF:000020">
    <property type="entry name" value="Dachsous cadherin-related 1b"/>
    <property type="match status" value="2"/>
</dbReference>
<dbReference type="PANTHER" id="PTHR24028:SF146">
    <property type="entry name" value="CADHERIN 96CB, ISOFORM D-RELATED"/>
    <property type="match status" value="1"/>
</dbReference>
<evidence type="ECO:0000313" key="17">
    <source>
        <dbReference type="Proteomes" id="UP000076420"/>
    </source>
</evidence>
<dbReference type="GO" id="GO:0007156">
    <property type="term" value="P:homophilic cell adhesion via plasma membrane adhesion molecules"/>
    <property type="evidence" value="ECO:0007669"/>
    <property type="project" value="InterPro"/>
</dbReference>
<evidence type="ECO:0000256" key="12">
    <source>
        <dbReference type="SAM" id="MobiDB-lite"/>
    </source>
</evidence>
<dbReference type="InterPro" id="IPR020894">
    <property type="entry name" value="Cadherin_CS"/>
</dbReference>
<feature type="domain" description="Cadherin" evidence="15">
    <location>
        <begin position="690"/>
        <end position="794"/>
    </location>
</feature>
<dbReference type="VEuPathDB" id="VectorBase:BGLAX_028664"/>
<feature type="compositionally biased region" description="Polar residues" evidence="12">
    <location>
        <begin position="893"/>
        <end position="903"/>
    </location>
</feature>
<dbReference type="InterPro" id="IPR002126">
    <property type="entry name" value="Cadherin-like_dom"/>
</dbReference>
<keyword evidence="3 13" id="KW-0812">Transmembrane</keyword>
<dbReference type="CDD" id="cd11304">
    <property type="entry name" value="Cadherin_repeat"/>
    <property type="match status" value="7"/>
</dbReference>
<name>A0A2C9JDZ7_BIOGL</name>
<dbReference type="SMART" id="SM00112">
    <property type="entry name" value="CA"/>
    <property type="match status" value="7"/>
</dbReference>
<reference evidence="16" key="1">
    <citation type="submission" date="2020-05" db="UniProtKB">
        <authorList>
            <consortium name="EnsemblMetazoa"/>
        </authorList>
    </citation>
    <scope>IDENTIFICATION</scope>
    <source>
        <strain evidence="16">BB02</strain>
    </source>
</reference>
<dbReference type="InterPro" id="IPR050174">
    <property type="entry name" value="Protocadherin/Cadherin-CA"/>
</dbReference>
<evidence type="ECO:0000256" key="5">
    <source>
        <dbReference type="ARBA" id="ARBA00022737"/>
    </source>
</evidence>
<evidence type="ECO:0000259" key="15">
    <source>
        <dbReference type="PROSITE" id="PS50268"/>
    </source>
</evidence>
<dbReference type="GO" id="GO:0005886">
    <property type="term" value="C:plasma membrane"/>
    <property type="evidence" value="ECO:0007669"/>
    <property type="project" value="UniProtKB-SubCell"/>
</dbReference>
<feature type="domain" description="Cadherin" evidence="15">
    <location>
        <begin position="477"/>
        <end position="580"/>
    </location>
</feature>
<feature type="region of interest" description="Disordered" evidence="12">
    <location>
        <begin position="1147"/>
        <end position="1169"/>
    </location>
</feature>
<dbReference type="OrthoDB" id="6252479at2759"/>
<evidence type="ECO:0000256" key="7">
    <source>
        <dbReference type="ARBA" id="ARBA00022889"/>
    </source>
</evidence>
<organism evidence="16 17">
    <name type="scientific">Biomphalaria glabrata</name>
    <name type="common">Bloodfluke planorb</name>
    <name type="synonym">Freshwater snail</name>
    <dbReference type="NCBI Taxonomy" id="6526"/>
    <lineage>
        <taxon>Eukaryota</taxon>
        <taxon>Metazoa</taxon>
        <taxon>Spiralia</taxon>
        <taxon>Lophotrochozoa</taxon>
        <taxon>Mollusca</taxon>
        <taxon>Gastropoda</taxon>
        <taxon>Heterobranchia</taxon>
        <taxon>Euthyneura</taxon>
        <taxon>Panpulmonata</taxon>
        <taxon>Hygrophila</taxon>
        <taxon>Lymnaeoidea</taxon>
        <taxon>Planorbidae</taxon>
        <taxon>Biomphalaria</taxon>
    </lineage>
</organism>
<dbReference type="PANTHER" id="PTHR24028">
    <property type="entry name" value="CADHERIN-87A"/>
    <property type="match status" value="1"/>
</dbReference>
<evidence type="ECO:0000256" key="9">
    <source>
        <dbReference type="ARBA" id="ARBA00023136"/>
    </source>
</evidence>
<keyword evidence="7" id="KW-0130">Cell adhesion</keyword>
<dbReference type="PRINTS" id="PR00205">
    <property type="entry name" value="CADHERIN"/>
</dbReference>
<feature type="domain" description="Cadherin" evidence="15">
    <location>
        <begin position="581"/>
        <end position="686"/>
    </location>
</feature>
<evidence type="ECO:0000256" key="3">
    <source>
        <dbReference type="ARBA" id="ARBA00022692"/>
    </source>
</evidence>
<feature type="domain" description="Cadherin" evidence="15">
    <location>
        <begin position="154"/>
        <end position="262"/>
    </location>
</feature>
<dbReference type="Pfam" id="PF08266">
    <property type="entry name" value="Cadherin_2"/>
    <property type="match status" value="1"/>
</dbReference>
<feature type="compositionally biased region" description="Polar residues" evidence="12">
    <location>
        <begin position="1053"/>
        <end position="1074"/>
    </location>
</feature>
<keyword evidence="2" id="KW-1003">Cell membrane</keyword>
<dbReference type="EnsemblMetazoa" id="BGLB001195-RD">
    <property type="protein sequence ID" value="BGLB001195-PD"/>
    <property type="gene ID" value="BGLB001195"/>
</dbReference>
<dbReference type="AlphaFoldDB" id="A0A2C9JDZ7"/>
<dbReference type="STRING" id="6526.A0A2C9JDZ7"/>
<dbReference type="FunFam" id="2.60.40.60:FF:000002">
    <property type="entry name" value="Protocadherin alpha 2"/>
    <property type="match status" value="1"/>
</dbReference>
<evidence type="ECO:0000313" key="16">
    <source>
        <dbReference type="EnsemblMetazoa" id="BGLB001195-PD"/>
    </source>
</evidence>
<dbReference type="InterPro" id="IPR013164">
    <property type="entry name" value="Cadherin_N"/>
</dbReference>
<evidence type="ECO:0000256" key="13">
    <source>
        <dbReference type="SAM" id="Phobius"/>
    </source>
</evidence>
<dbReference type="PROSITE" id="PS00232">
    <property type="entry name" value="CADHERIN_1"/>
    <property type="match status" value="4"/>
</dbReference>
<evidence type="ECO:0000256" key="1">
    <source>
        <dbReference type="ARBA" id="ARBA00004251"/>
    </source>
</evidence>
<evidence type="ECO:0000256" key="10">
    <source>
        <dbReference type="ARBA" id="ARBA00023180"/>
    </source>
</evidence>
<feature type="domain" description="Cadherin" evidence="15">
    <location>
        <begin position="38"/>
        <end position="153"/>
    </location>
</feature>
<feature type="compositionally biased region" description="Polar residues" evidence="12">
    <location>
        <begin position="1027"/>
        <end position="1040"/>
    </location>
</feature>
<evidence type="ECO:0000256" key="8">
    <source>
        <dbReference type="ARBA" id="ARBA00022989"/>
    </source>
</evidence>
<evidence type="ECO:0000256" key="11">
    <source>
        <dbReference type="PROSITE-ProRule" id="PRU00043"/>
    </source>
</evidence>
<keyword evidence="9 13" id="KW-0472">Membrane</keyword>
<sequence length="1214" mass="134636">MKVEKSHTHSHNMNDFSGYLFATVVIWLVLSRQASAQETAQVSFIFQEEQSAGTFVGNVALASKLTDKVTQDVFSKLDFTISTNNYFVISPRNGSMTSKTEIDRESECPDKEVCILSADITVYQIDNAGQVNLYMFIKVNVTIEDINDNAPRFAPNMISLDTPEGNVIGDVLYIQPANDPDYGKNSVAQYSFQDPSNTFELIPKDSSGLPFLSLVMKKVLDRETRDFYQVTVIATDGGFPRRTGSVVINITVTDINDNAPEFVQSSYNESVLESIKPNVPIMKVSATDKDIGKNADITYQFSSRVSDKVRNTFYIDQKTGEIFAKTTIDYETDKQFQITVEAVDNGATQLTARTSVTLNVVDVNDNAPEINVNMPATGADILESVPVGTFISYISVNDKDSGENGVVVCDMNDDHFSLDKLDFTRYKVTLAQPLDYEVKHSYTVTIICRDGGQPTMSSSAVFVVNVVDVNDNRPIFTEATYFGNVMENQRVAVPILTVTAHDFDSGEYGRVTYTIEDAYSRVFSMDPNSGQLLLIDQLDREKTPRFEFYVIARDNGPGRLSSSAIIIIVVNDEDDNPPTFLSPIYFGYVLENQPAGTVVGNATAVDIDTPENSLMSYSFLPFGDDYQSFSINPSNGIIRTKEVFDREVKFQYQMVIRVTDTRKPEFSSTCNFTVIILDDNDHSPVIQMSSEENTTFVIQYNSSVGTIITTILATDGDDPNSQNSQIQYYIELGDPDHLFNLNSFTGTLTLERIIRAQDIKSYHLVIKAQDNGDPPRVDTRQIIISINGTFPPTAEAGLTTNILIVVILVGVTVVLGVAIGVAICLVRKIDRERRRNLEAQKNTEDKMYQVKEQDVYKNIGVDGEIEDSNSNNLSKRNNKKEVSFSIEEETDSHNTSTGSSHPLTSFKGGTDRSQTHSTNRPANSSNKLVTNGGMNIPVSQCCHSNQEKQINLKRTPQDEEIRLMELLKRNGEDALSESSGNSDPSDSGRGGSEDDSSHRGSGLDPEHNIYMYGRDKSRTYGPVNGLTPKTSKQPPLNSRQAPRLSPSHLTPHRSLSTGTDSGVSDTGSRQSSDSYVRPQFRNPSRPVSQIIPARSRDHYPSRILTQDSPNRLAAPFKGSSGSLLKSFQGNSHENIPVKTRGTSISMELLPDSGSKGRPKEPFHYSDRTYPMSERWPNPVLKEEDVRTLPSGSYGINPDELQQEIDNLILRDSIV</sequence>
<keyword evidence="4 14" id="KW-0732">Signal</keyword>
<evidence type="ECO:0000256" key="4">
    <source>
        <dbReference type="ARBA" id="ARBA00022729"/>
    </source>
</evidence>
<protein>
    <recommendedName>
        <fullName evidence="15">Cadherin domain-containing protein</fullName>
    </recommendedName>
</protein>
<feature type="domain" description="Cadherin" evidence="15">
    <location>
        <begin position="263"/>
        <end position="370"/>
    </location>
</feature>
<feature type="chain" id="PRO_5012451793" description="Cadherin domain-containing protein" evidence="14">
    <location>
        <begin position="37"/>
        <end position="1214"/>
    </location>
</feature>
<evidence type="ECO:0000256" key="6">
    <source>
        <dbReference type="ARBA" id="ARBA00022837"/>
    </source>
</evidence>
<dbReference type="Proteomes" id="UP000076420">
    <property type="component" value="Unassembled WGS sequence"/>
</dbReference>
<feature type="region of interest" description="Disordered" evidence="12">
    <location>
        <begin position="861"/>
        <end position="939"/>
    </location>
</feature>
<keyword evidence="8 13" id="KW-1133">Transmembrane helix</keyword>
<dbReference type="VEuPathDB" id="VectorBase:BGLB001195"/>